<evidence type="ECO:0000256" key="5">
    <source>
        <dbReference type="SAM" id="MobiDB-lite"/>
    </source>
</evidence>
<dbReference type="InterPro" id="IPR059112">
    <property type="entry name" value="CysZ/EI24"/>
</dbReference>
<dbReference type="EMBL" id="ML213592">
    <property type="protein sequence ID" value="TFK42803.1"/>
    <property type="molecule type" value="Genomic_DNA"/>
</dbReference>
<reference evidence="7 8" key="1">
    <citation type="journal article" date="2019" name="Nat. Ecol. Evol.">
        <title>Megaphylogeny resolves global patterns of mushroom evolution.</title>
        <authorList>
            <person name="Varga T."/>
            <person name="Krizsan K."/>
            <person name="Foldi C."/>
            <person name="Dima B."/>
            <person name="Sanchez-Garcia M."/>
            <person name="Sanchez-Ramirez S."/>
            <person name="Szollosi G.J."/>
            <person name="Szarkandi J.G."/>
            <person name="Papp V."/>
            <person name="Albert L."/>
            <person name="Andreopoulos W."/>
            <person name="Angelini C."/>
            <person name="Antonin V."/>
            <person name="Barry K.W."/>
            <person name="Bougher N.L."/>
            <person name="Buchanan P."/>
            <person name="Buyck B."/>
            <person name="Bense V."/>
            <person name="Catcheside P."/>
            <person name="Chovatia M."/>
            <person name="Cooper J."/>
            <person name="Damon W."/>
            <person name="Desjardin D."/>
            <person name="Finy P."/>
            <person name="Geml J."/>
            <person name="Haridas S."/>
            <person name="Hughes K."/>
            <person name="Justo A."/>
            <person name="Karasinski D."/>
            <person name="Kautmanova I."/>
            <person name="Kiss B."/>
            <person name="Kocsube S."/>
            <person name="Kotiranta H."/>
            <person name="LaButti K.M."/>
            <person name="Lechner B.E."/>
            <person name="Liimatainen K."/>
            <person name="Lipzen A."/>
            <person name="Lukacs Z."/>
            <person name="Mihaltcheva S."/>
            <person name="Morgado L.N."/>
            <person name="Niskanen T."/>
            <person name="Noordeloos M.E."/>
            <person name="Ohm R.A."/>
            <person name="Ortiz-Santana B."/>
            <person name="Ovrebo C."/>
            <person name="Racz N."/>
            <person name="Riley R."/>
            <person name="Savchenko A."/>
            <person name="Shiryaev A."/>
            <person name="Soop K."/>
            <person name="Spirin V."/>
            <person name="Szebenyi C."/>
            <person name="Tomsovsky M."/>
            <person name="Tulloss R.E."/>
            <person name="Uehling J."/>
            <person name="Grigoriev I.V."/>
            <person name="Vagvolgyi C."/>
            <person name="Papp T."/>
            <person name="Martin F.M."/>
            <person name="Miettinen O."/>
            <person name="Hibbett D.S."/>
            <person name="Nagy L.G."/>
        </authorList>
    </citation>
    <scope>NUCLEOTIDE SEQUENCE [LARGE SCALE GENOMIC DNA]</scope>
    <source>
        <strain evidence="7 8">CBS 166.37</strain>
    </source>
</reference>
<dbReference type="OrthoDB" id="2107885at2759"/>
<evidence type="ECO:0000256" key="1">
    <source>
        <dbReference type="ARBA" id="ARBA00004141"/>
    </source>
</evidence>
<accession>A0A5C3MDG8</accession>
<protein>
    <recommendedName>
        <fullName evidence="9">Outer spore wall protein RRT8</fullName>
    </recommendedName>
</protein>
<comment type="subcellular location">
    <subcellularLocation>
        <location evidence="1">Membrane</location>
        <topology evidence="1">Multi-pass membrane protein</topology>
    </subcellularLocation>
</comment>
<dbReference type="PANTHER" id="PTHR34292:SF2">
    <property type="entry name" value="OUTER SPORE WALL PROTEIN LDS1"/>
    <property type="match status" value="1"/>
</dbReference>
<organism evidence="7 8">
    <name type="scientific">Crucibulum laeve</name>
    <dbReference type="NCBI Taxonomy" id="68775"/>
    <lineage>
        <taxon>Eukaryota</taxon>
        <taxon>Fungi</taxon>
        <taxon>Dikarya</taxon>
        <taxon>Basidiomycota</taxon>
        <taxon>Agaricomycotina</taxon>
        <taxon>Agaricomycetes</taxon>
        <taxon>Agaricomycetidae</taxon>
        <taxon>Agaricales</taxon>
        <taxon>Agaricineae</taxon>
        <taxon>Nidulariaceae</taxon>
        <taxon>Crucibulum</taxon>
    </lineage>
</organism>
<dbReference type="STRING" id="68775.A0A5C3MDG8"/>
<keyword evidence="4 6" id="KW-0472">Membrane</keyword>
<dbReference type="AlphaFoldDB" id="A0A5C3MDG8"/>
<keyword evidence="8" id="KW-1185">Reference proteome</keyword>
<sequence length="305" mass="32892">MSSNSKSTADITKSIIAEKLTETAVISRDAVLSRGWSYPLLGITYFISHPSLYRAVAPTLVKALATSVGITMGLFFFTYLPQVAFCALFSGPFAFFTAALMVFSEAYVLITMVSKAFFLSAAQDRIFDAVLIQQGNEKLVSRGREVRTSSGFKTLGKSVTKPLNRLSKEGILRYIISLPLNSIPAVGTVLFLLYNGTSHVISIKAGPGFHARYFQLKGLDAQSREAFVEKRKGAYTAFGATALALNLIPLAGLVFGFTSTVGAALWANQLEKSEATVAGSGRHVEHSGESAGSPRLEKDEVRVEL</sequence>
<evidence type="ECO:0008006" key="9">
    <source>
        <dbReference type="Google" id="ProtNLM"/>
    </source>
</evidence>
<evidence type="ECO:0000256" key="4">
    <source>
        <dbReference type="ARBA" id="ARBA00023136"/>
    </source>
</evidence>
<name>A0A5C3MDG8_9AGAR</name>
<keyword evidence="2 6" id="KW-0812">Transmembrane</keyword>
<dbReference type="Pfam" id="PF07264">
    <property type="entry name" value="EI24"/>
    <property type="match status" value="1"/>
</dbReference>
<dbReference type="Proteomes" id="UP000308652">
    <property type="component" value="Unassembled WGS sequence"/>
</dbReference>
<gene>
    <name evidence="7" type="ORF">BDQ12DRAFT_597801</name>
</gene>
<feature type="transmembrane region" description="Helical" evidence="6">
    <location>
        <begin position="171"/>
        <end position="194"/>
    </location>
</feature>
<keyword evidence="3 6" id="KW-1133">Transmembrane helix</keyword>
<feature type="transmembrane region" description="Helical" evidence="6">
    <location>
        <begin position="92"/>
        <end position="110"/>
    </location>
</feature>
<dbReference type="PANTHER" id="PTHR34292">
    <property type="entry name" value="OUTER SPORE WALL PROTEIN LDS1"/>
    <property type="match status" value="1"/>
</dbReference>
<dbReference type="InterPro" id="IPR052786">
    <property type="entry name" value="Spore_wall_assembly"/>
</dbReference>
<evidence type="ECO:0000313" key="7">
    <source>
        <dbReference type="EMBL" id="TFK42803.1"/>
    </source>
</evidence>
<evidence type="ECO:0000313" key="8">
    <source>
        <dbReference type="Proteomes" id="UP000308652"/>
    </source>
</evidence>
<evidence type="ECO:0000256" key="2">
    <source>
        <dbReference type="ARBA" id="ARBA00022692"/>
    </source>
</evidence>
<evidence type="ECO:0000256" key="6">
    <source>
        <dbReference type="SAM" id="Phobius"/>
    </source>
</evidence>
<feature type="compositionally biased region" description="Basic and acidic residues" evidence="5">
    <location>
        <begin position="295"/>
        <end position="305"/>
    </location>
</feature>
<feature type="transmembrane region" description="Helical" evidence="6">
    <location>
        <begin position="60"/>
        <end position="80"/>
    </location>
</feature>
<evidence type="ECO:0000256" key="3">
    <source>
        <dbReference type="ARBA" id="ARBA00022989"/>
    </source>
</evidence>
<feature type="region of interest" description="Disordered" evidence="5">
    <location>
        <begin position="278"/>
        <end position="305"/>
    </location>
</feature>
<proteinExistence type="predicted"/>